<dbReference type="STRING" id="6573.A0A210R6A7"/>
<evidence type="ECO:0000256" key="3">
    <source>
        <dbReference type="ARBA" id="ARBA00023123"/>
    </source>
</evidence>
<comment type="caution">
    <text evidence="9">The sequence shown here is derived from an EMBL/GenBank/DDBJ whole genome shotgun (WGS) entry which is preliminary data.</text>
</comment>
<keyword evidence="5" id="KW-0514">Muscle protein</keyword>
<evidence type="ECO:0000256" key="6">
    <source>
        <dbReference type="ARBA" id="ARBA00049593"/>
    </source>
</evidence>
<dbReference type="InterPro" id="IPR002048">
    <property type="entry name" value="EF_hand_dom"/>
</dbReference>
<dbReference type="InterPro" id="IPR011992">
    <property type="entry name" value="EF-hand-dom_pair"/>
</dbReference>
<dbReference type="AlphaFoldDB" id="A0A210R6A7"/>
<dbReference type="InterPro" id="IPR050230">
    <property type="entry name" value="CALM/Myosin/TropC-like"/>
</dbReference>
<evidence type="ECO:0000256" key="5">
    <source>
        <dbReference type="ARBA" id="ARBA00023179"/>
    </source>
</evidence>
<reference evidence="9 10" key="1">
    <citation type="journal article" date="2017" name="Nat. Ecol. Evol.">
        <title>Scallop genome provides insights into evolution of bilaterian karyotype and development.</title>
        <authorList>
            <person name="Wang S."/>
            <person name="Zhang J."/>
            <person name="Jiao W."/>
            <person name="Li J."/>
            <person name="Xun X."/>
            <person name="Sun Y."/>
            <person name="Guo X."/>
            <person name="Huan P."/>
            <person name="Dong B."/>
            <person name="Zhang L."/>
            <person name="Hu X."/>
            <person name="Sun X."/>
            <person name="Wang J."/>
            <person name="Zhao C."/>
            <person name="Wang Y."/>
            <person name="Wang D."/>
            <person name="Huang X."/>
            <person name="Wang R."/>
            <person name="Lv J."/>
            <person name="Li Y."/>
            <person name="Zhang Z."/>
            <person name="Liu B."/>
            <person name="Lu W."/>
            <person name="Hui Y."/>
            <person name="Liang J."/>
            <person name="Zhou Z."/>
            <person name="Hou R."/>
            <person name="Li X."/>
            <person name="Liu Y."/>
            <person name="Li H."/>
            <person name="Ning X."/>
            <person name="Lin Y."/>
            <person name="Zhao L."/>
            <person name="Xing Q."/>
            <person name="Dou J."/>
            <person name="Li Y."/>
            <person name="Mao J."/>
            <person name="Guo H."/>
            <person name="Dou H."/>
            <person name="Li T."/>
            <person name="Mu C."/>
            <person name="Jiang W."/>
            <person name="Fu Q."/>
            <person name="Fu X."/>
            <person name="Miao Y."/>
            <person name="Liu J."/>
            <person name="Yu Q."/>
            <person name="Li R."/>
            <person name="Liao H."/>
            <person name="Li X."/>
            <person name="Kong Y."/>
            <person name="Jiang Z."/>
            <person name="Chourrout D."/>
            <person name="Li R."/>
            <person name="Bao Z."/>
        </authorList>
    </citation>
    <scope>NUCLEOTIDE SEQUENCE [LARGE SCALE GENOMIC DNA]</scope>
    <source>
        <strain evidence="9 10">PY_sf001</strain>
    </source>
</reference>
<dbReference type="Gene3D" id="1.10.238.10">
    <property type="entry name" value="EF-hand"/>
    <property type="match status" value="2"/>
</dbReference>
<dbReference type="PROSITE" id="PS50222">
    <property type="entry name" value="EF_HAND_2"/>
    <property type="match status" value="2"/>
</dbReference>
<keyword evidence="1" id="KW-0677">Repeat</keyword>
<keyword evidence="10" id="KW-1185">Reference proteome</keyword>
<evidence type="ECO:0000313" key="9">
    <source>
        <dbReference type="EMBL" id="OWF56446.1"/>
    </source>
</evidence>
<dbReference type="Proteomes" id="UP000242188">
    <property type="component" value="Unassembled WGS sequence"/>
</dbReference>
<gene>
    <name evidence="9" type="ORF">KP79_PYT09606</name>
</gene>
<dbReference type="OrthoDB" id="26525at2759"/>
<dbReference type="GO" id="GO:0016460">
    <property type="term" value="C:myosin II complex"/>
    <property type="evidence" value="ECO:0007669"/>
    <property type="project" value="TreeGrafter"/>
</dbReference>
<comment type="function">
    <text evidence="6">In molluscan muscle, calcium regulation is associated with myosin rather than with actin. Muscle myosin contains two types of light chains: the catalytic light chain, essential for ATPase activity, and the regulatory light chain, a calcium-binding protein responsible for Ca(2+) dependent binding and Ca(2+) dependent Mg-ATPase activity.</text>
</comment>
<dbReference type="SUPFAM" id="SSF47473">
    <property type="entry name" value="EF-hand"/>
    <property type="match status" value="1"/>
</dbReference>
<evidence type="ECO:0000259" key="8">
    <source>
        <dbReference type="PROSITE" id="PS50222"/>
    </source>
</evidence>
<evidence type="ECO:0000256" key="7">
    <source>
        <dbReference type="ARBA" id="ARBA00078496"/>
    </source>
</evidence>
<dbReference type="InterPro" id="IPR018247">
    <property type="entry name" value="EF_Hand_1_Ca_BS"/>
</dbReference>
<evidence type="ECO:0000256" key="4">
    <source>
        <dbReference type="ARBA" id="ARBA00023175"/>
    </source>
</evidence>
<dbReference type="PROSITE" id="PS00018">
    <property type="entry name" value="EF_HAND_1"/>
    <property type="match status" value="2"/>
</dbReference>
<dbReference type="Pfam" id="PF13499">
    <property type="entry name" value="EF-hand_7"/>
    <property type="match status" value="2"/>
</dbReference>
<dbReference type="PANTHER" id="PTHR23048:SF0">
    <property type="entry name" value="CALMODULIN LIKE 3"/>
    <property type="match status" value="1"/>
</dbReference>
<feature type="domain" description="EF-hand" evidence="8">
    <location>
        <begin position="10"/>
        <end position="45"/>
    </location>
</feature>
<sequence>MDVTSLLTEVQIAELKEVFSFYDKNCDGFVDLNELGPMMRSMGLNPTEQEIIDYEKQFSDRHDKNLDFRDALEVVVDTQAYPQETEESLREAFRVLDRDGTGYVSCAELTQMMTSRGEKLSDDDVKEMMIEAEDGDGHIQYEEFAKLILGKS</sequence>
<keyword evidence="4" id="KW-0505">Motor protein</keyword>
<evidence type="ECO:0000256" key="1">
    <source>
        <dbReference type="ARBA" id="ARBA00022737"/>
    </source>
</evidence>
<organism evidence="9 10">
    <name type="scientific">Mizuhopecten yessoensis</name>
    <name type="common">Japanese scallop</name>
    <name type="synonym">Patinopecten yessoensis</name>
    <dbReference type="NCBI Taxonomy" id="6573"/>
    <lineage>
        <taxon>Eukaryota</taxon>
        <taxon>Metazoa</taxon>
        <taxon>Spiralia</taxon>
        <taxon>Lophotrochozoa</taxon>
        <taxon>Mollusca</taxon>
        <taxon>Bivalvia</taxon>
        <taxon>Autobranchia</taxon>
        <taxon>Pteriomorphia</taxon>
        <taxon>Pectinida</taxon>
        <taxon>Pectinoidea</taxon>
        <taxon>Pectinidae</taxon>
        <taxon>Mizuhopecten</taxon>
    </lineage>
</organism>
<dbReference type="FunFam" id="1.10.238.10:FF:000003">
    <property type="entry name" value="Calmodulin A"/>
    <property type="match status" value="1"/>
</dbReference>
<keyword evidence="2" id="KW-0106">Calcium</keyword>
<dbReference type="GO" id="GO:0005509">
    <property type="term" value="F:calcium ion binding"/>
    <property type="evidence" value="ECO:0007669"/>
    <property type="project" value="InterPro"/>
</dbReference>
<keyword evidence="3" id="KW-0518">Myosin</keyword>
<feature type="domain" description="EF-hand" evidence="8">
    <location>
        <begin position="84"/>
        <end position="119"/>
    </location>
</feature>
<protein>
    <recommendedName>
        <fullName evidence="7">Sulfhydryl light chain</fullName>
    </recommendedName>
</protein>
<accession>A0A210R6A7</accession>
<evidence type="ECO:0000256" key="2">
    <source>
        <dbReference type="ARBA" id="ARBA00022837"/>
    </source>
</evidence>
<dbReference type="SMART" id="SM00054">
    <property type="entry name" value="EFh"/>
    <property type="match status" value="3"/>
</dbReference>
<evidence type="ECO:0000313" key="10">
    <source>
        <dbReference type="Proteomes" id="UP000242188"/>
    </source>
</evidence>
<proteinExistence type="predicted"/>
<dbReference type="CDD" id="cd00051">
    <property type="entry name" value="EFh"/>
    <property type="match status" value="2"/>
</dbReference>
<dbReference type="EMBL" id="NEDP02000201">
    <property type="protein sequence ID" value="OWF56446.1"/>
    <property type="molecule type" value="Genomic_DNA"/>
</dbReference>
<name>A0A210R6A7_MIZYE</name>
<dbReference type="PANTHER" id="PTHR23048">
    <property type="entry name" value="MYOSIN LIGHT CHAIN 1, 3"/>
    <property type="match status" value="1"/>
</dbReference>